<dbReference type="PANTHER" id="PTHR42692:SF1">
    <property type="entry name" value="NUCLEOTIDE PYROPHOSPHOHYDROLASE"/>
    <property type="match status" value="1"/>
</dbReference>
<dbReference type="Proteomes" id="UP000183758">
    <property type="component" value="Unassembled WGS sequence"/>
</dbReference>
<dbReference type="Pfam" id="PF03819">
    <property type="entry name" value="MazG"/>
    <property type="match status" value="1"/>
</dbReference>
<organism evidence="2 3">
    <name type="scientific">Candidatus Roizmanbacteria bacterium CG2_30_33_16</name>
    <dbReference type="NCBI Taxonomy" id="1805340"/>
    <lineage>
        <taxon>Bacteria</taxon>
        <taxon>Candidatus Roizmaniibacteriota</taxon>
    </lineage>
</organism>
<evidence type="ECO:0000259" key="1">
    <source>
        <dbReference type="Pfam" id="PF03819"/>
    </source>
</evidence>
<evidence type="ECO:0000313" key="3">
    <source>
        <dbReference type="Proteomes" id="UP000183758"/>
    </source>
</evidence>
<dbReference type="InterPro" id="IPR047046">
    <property type="entry name" value="YpjD/YvdC"/>
</dbReference>
<reference evidence="2 3" key="1">
    <citation type="journal article" date="2016" name="Environ. Microbiol.">
        <title>Genomic resolution of a cold subsurface aquifer community provides metabolic insights for novel microbes adapted to high CO concentrations.</title>
        <authorList>
            <person name="Probst A.J."/>
            <person name="Castelle C.J."/>
            <person name="Singh A."/>
            <person name="Brown C.T."/>
            <person name="Anantharaman K."/>
            <person name="Sharon I."/>
            <person name="Hug L.A."/>
            <person name="Burstein D."/>
            <person name="Emerson J.B."/>
            <person name="Thomas B.C."/>
            <person name="Banfield J.F."/>
        </authorList>
    </citation>
    <scope>NUCLEOTIDE SEQUENCE [LARGE SCALE GENOMIC DNA]</scope>
    <source>
        <strain evidence="2">CG2_30_33_16</strain>
    </source>
</reference>
<gene>
    <name evidence="2" type="ORF">AUK04_00885</name>
</gene>
<dbReference type="InterPro" id="IPR011411">
    <property type="entry name" value="MazG-related_YvdC"/>
</dbReference>
<name>A0A1J5I3U4_9BACT</name>
<sequence>MKKTLDQYQKEVAEIIKKFNFNWSAHVQFIHLVEEVGELGEALTVKQGDRKGGSGKKALADHGDIEEEIGDILFSLINLANRYNLSLDKIIEDTFRIYQKKLLLKK</sequence>
<dbReference type="AlphaFoldDB" id="A0A1J5I3U4"/>
<accession>A0A1J5I3U4</accession>
<evidence type="ECO:0000313" key="2">
    <source>
        <dbReference type="EMBL" id="OIP85904.1"/>
    </source>
</evidence>
<dbReference type="Gene3D" id="1.10.287.1080">
    <property type="entry name" value="MazG-like"/>
    <property type="match status" value="1"/>
</dbReference>
<dbReference type="PANTHER" id="PTHR42692">
    <property type="entry name" value="NUCLEOTIDE PYROPHOSPHOHYDROLASE"/>
    <property type="match status" value="1"/>
</dbReference>
<proteinExistence type="predicted"/>
<protein>
    <recommendedName>
        <fullName evidence="1">NTP pyrophosphohydrolase MazG-like domain-containing protein</fullName>
    </recommendedName>
</protein>
<dbReference type="EMBL" id="MNZM01000020">
    <property type="protein sequence ID" value="OIP85904.1"/>
    <property type="molecule type" value="Genomic_DNA"/>
</dbReference>
<comment type="caution">
    <text evidence="2">The sequence shown here is derived from an EMBL/GenBank/DDBJ whole genome shotgun (WGS) entry which is preliminary data.</text>
</comment>
<feature type="domain" description="NTP pyrophosphohydrolase MazG-like" evidence="1">
    <location>
        <begin position="31"/>
        <end position="94"/>
    </location>
</feature>
<dbReference type="PIRSF" id="PIRSF036521">
    <property type="entry name" value="UCP036521_pph"/>
    <property type="match status" value="1"/>
</dbReference>
<dbReference type="InterPro" id="IPR004518">
    <property type="entry name" value="MazG-like_dom"/>
</dbReference>
<dbReference type="SUPFAM" id="SSF101386">
    <property type="entry name" value="all-alpha NTP pyrophosphatases"/>
    <property type="match status" value="1"/>
</dbReference>